<dbReference type="RefSeq" id="WP_148954117.1">
    <property type="nucleotide sequence ID" value="NZ_VTEG01000008.1"/>
</dbReference>
<accession>A0A5D4MD27</accession>
<feature type="transmembrane region" description="Helical" evidence="1">
    <location>
        <begin position="45"/>
        <end position="65"/>
    </location>
</feature>
<dbReference type="AlphaFoldDB" id="A0A5D4MD27"/>
<keyword evidence="1" id="KW-0472">Membrane</keyword>
<dbReference type="EMBL" id="VTEG01000008">
    <property type="protein sequence ID" value="TYR98870.1"/>
    <property type="molecule type" value="Genomic_DNA"/>
</dbReference>
<name>A0A5D4MD27_9BACI</name>
<keyword evidence="1" id="KW-0812">Transmembrane</keyword>
<evidence type="ECO:0000256" key="1">
    <source>
        <dbReference type="SAM" id="Phobius"/>
    </source>
</evidence>
<organism evidence="2 3">
    <name type="scientific">Rossellomorea vietnamensis</name>
    <dbReference type="NCBI Taxonomy" id="218284"/>
    <lineage>
        <taxon>Bacteria</taxon>
        <taxon>Bacillati</taxon>
        <taxon>Bacillota</taxon>
        <taxon>Bacilli</taxon>
        <taxon>Bacillales</taxon>
        <taxon>Bacillaceae</taxon>
        <taxon>Rossellomorea</taxon>
    </lineage>
</organism>
<proteinExistence type="predicted"/>
<keyword evidence="1" id="KW-1133">Transmembrane helix</keyword>
<feature type="transmembrane region" description="Helical" evidence="1">
    <location>
        <begin position="149"/>
        <end position="168"/>
    </location>
</feature>
<protein>
    <submittedName>
        <fullName evidence="2">Uncharacterized protein</fullName>
    </submittedName>
</protein>
<feature type="transmembrane region" description="Helical" evidence="1">
    <location>
        <begin position="71"/>
        <end position="94"/>
    </location>
</feature>
<feature type="transmembrane region" description="Helical" evidence="1">
    <location>
        <begin position="125"/>
        <end position="142"/>
    </location>
</feature>
<feature type="transmembrane region" description="Helical" evidence="1">
    <location>
        <begin position="174"/>
        <end position="190"/>
    </location>
</feature>
<dbReference type="Proteomes" id="UP000325182">
    <property type="component" value="Unassembled WGS sequence"/>
</dbReference>
<gene>
    <name evidence="2" type="ORF">FZC84_12655</name>
</gene>
<comment type="caution">
    <text evidence="2">The sequence shown here is derived from an EMBL/GenBank/DDBJ whole genome shotgun (WGS) entry which is preliminary data.</text>
</comment>
<evidence type="ECO:0000313" key="3">
    <source>
        <dbReference type="Proteomes" id="UP000325182"/>
    </source>
</evidence>
<feature type="transmembrane region" description="Helical" evidence="1">
    <location>
        <begin position="12"/>
        <end position="33"/>
    </location>
</feature>
<feature type="transmembrane region" description="Helical" evidence="1">
    <location>
        <begin position="101"/>
        <end position="119"/>
    </location>
</feature>
<reference evidence="2 3" key="1">
    <citation type="submission" date="2019-08" db="EMBL/GenBank/DDBJ databases">
        <title>Bacillus genomes from the desert of Cuatro Cienegas, Coahuila.</title>
        <authorList>
            <person name="Olmedo-Alvarez G."/>
        </authorList>
    </citation>
    <scope>NUCLEOTIDE SEQUENCE [LARGE SCALE GENOMIC DNA]</scope>
    <source>
        <strain evidence="2 3">CH128b_4D</strain>
    </source>
</reference>
<sequence>MKWYSIGAFTFPSSWAALVASFIVTGVFLWLYYGKNKTEWFGNSVFWFIVTWKFSVILFDFTGFIQQPLTALYFNGGSKGFWLGVTVALIYIYFKGERQQLISGWLLVVLVYEGASEFLADSGSILSAVNILIGFSLFFLLLKKGKEAIWLLVFISWQLLVNLMQGNITSAESMAYIVVTIAVLSISRLRRNSHE</sequence>
<evidence type="ECO:0000313" key="2">
    <source>
        <dbReference type="EMBL" id="TYR98870.1"/>
    </source>
</evidence>